<evidence type="ECO:0000313" key="1">
    <source>
        <dbReference type="EMBL" id="KKK39222.1"/>
    </source>
</evidence>
<dbReference type="InterPro" id="IPR046882">
    <property type="entry name" value="Sp-DndD"/>
</dbReference>
<dbReference type="AlphaFoldDB" id="A0A0M2T1V4"/>
<dbReference type="Pfam" id="PF20306">
    <property type="entry name" value="Sp-DndD"/>
    <property type="match status" value="1"/>
</dbReference>
<dbReference type="PATRIC" id="fig|1408103.3.peg.1240"/>
<sequence>MKQIEKRELELLAKICNQNNIPLKLAKELLKTSKKLSYENVTAGARIKEYEELINIYSKND</sequence>
<evidence type="ECO:0000313" key="2">
    <source>
        <dbReference type="Proteomes" id="UP000034166"/>
    </source>
</evidence>
<keyword evidence="2" id="KW-1185">Reference proteome</keyword>
<name>A0A0M2T1V4_9BACI</name>
<comment type="caution">
    <text evidence="1">The sequence shown here is derived from an EMBL/GenBank/DDBJ whole genome shotgun (WGS) entry which is preliminary data.</text>
</comment>
<gene>
    <name evidence="1" type="ORF">WQ57_05520</name>
</gene>
<dbReference type="OrthoDB" id="2888163at2"/>
<dbReference type="RefSeq" id="WP_046522713.1">
    <property type="nucleotide sequence ID" value="NZ_LAYY01000004.1"/>
</dbReference>
<reference evidence="1 2" key="1">
    <citation type="submission" date="2015-04" db="EMBL/GenBank/DDBJ databases">
        <title>Taxonomic description and genome sequence of Bacillus campisalis sp. nov., a novel member of the genus Bacillus isolated from solar saltern.</title>
        <authorList>
            <person name="Mathan Kumar R."/>
            <person name="Kaur G."/>
            <person name="Kumar A."/>
            <person name="Singh N.K."/>
            <person name="Kaur N."/>
            <person name="Kumar N."/>
            <person name="Mayilraj S."/>
        </authorList>
    </citation>
    <scope>NUCLEOTIDE SEQUENCE [LARGE SCALE GENOMIC DNA]</scope>
    <source>
        <strain evidence="1 2">SA2-6</strain>
    </source>
</reference>
<dbReference type="EMBL" id="LAYY01000004">
    <property type="protein sequence ID" value="KKK39222.1"/>
    <property type="molecule type" value="Genomic_DNA"/>
</dbReference>
<protein>
    <submittedName>
        <fullName evidence="1">Uncharacterized protein</fullName>
    </submittedName>
</protein>
<accession>A0A0M2T1V4</accession>
<proteinExistence type="predicted"/>
<organism evidence="1 2">
    <name type="scientific">Mesobacillus campisalis</name>
    <dbReference type="NCBI Taxonomy" id="1408103"/>
    <lineage>
        <taxon>Bacteria</taxon>
        <taxon>Bacillati</taxon>
        <taxon>Bacillota</taxon>
        <taxon>Bacilli</taxon>
        <taxon>Bacillales</taxon>
        <taxon>Bacillaceae</taxon>
        <taxon>Mesobacillus</taxon>
    </lineage>
</organism>
<dbReference type="Proteomes" id="UP000034166">
    <property type="component" value="Unassembled WGS sequence"/>
</dbReference>